<gene>
    <name evidence="1" type="ORF">S12H4_27722</name>
</gene>
<comment type="caution">
    <text evidence="1">The sequence shown here is derived from an EMBL/GenBank/DDBJ whole genome shotgun (WGS) entry which is preliminary data.</text>
</comment>
<feature type="non-terminal residue" evidence="1">
    <location>
        <position position="1"/>
    </location>
</feature>
<proteinExistence type="predicted"/>
<dbReference type="SUPFAM" id="SSF53850">
    <property type="entry name" value="Periplasmic binding protein-like II"/>
    <property type="match status" value="1"/>
</dbReference>
<dbReference type="AlphaFoldDB" id="X1U7J6"/>
<name>X1U7J6_9ZZZZ</name>
<evidence type="ECO:0000313" key="1">
    <source>
        <dbReference type="EMBL" id="GAI99581.1"/>
    </source>
</evidence>
<reference evidence="1" key="1">
    <citation type="journal article" date="2014" name="Front. Microbiol.">
        <title>High frequency of phylogenetically diverse reductive dehalogenase-homologous genes in deep subseafloor sedimentary metagenomes.</title>
        <authorList>
            <person name="Kawai M."/>
            <person name="Futagami T."/>
            <person name="Toyoda A."/>
            <person name="Takaki Y."/>
            <person name="Nishi S."/>
            <person name="Hori S."/>
            <person name="Arai W."/>
            <person name="Tsubouchi T."/>
            <person name="Morono Y."/>
            <person name="Uchiyama I."/>
            <person name="Ito T."/>
            <person name="Fujiyama A."/>
            <person name="Inagaki F."/>
            <person name="Takami H."/>
        </authorList>
    </citation>
    <scope>NUCLEOTIDE SEQUENCE</scope>
    <source>
        <strain evidence="1">Expedition CK06-06</strain>
    </source>
</reference>
<organism evidence="1">
    <name type="scientific">marine sediment metagenome</name>
    <dbReference type="NCBI Taxonomy" id="412755"/>
    <lineage>
        <taxon>unclassified sequences</taxon>
        <taxon>metagenomes</taxon>
        <taxon>ecological metagenomes</taxon>
    </lineage>
</organism>
<dbReference type="EMBL" id="BARW01015842">
    <property type="protein sequence ID" value="GAI99581.1"/>
    <property type="molecule type" value="Genomic_DNA"/>
</dbReference>
<dbReference type="Gene3D" id="3.10.105.10">
    <property type="entry name" value="Dipeptide-binding Protein, Domain 3"/>
    <property type="match status" value="1"/>
</dbReference>
<sequence>VEFAWVSEVPDLEKVALLLQSNASEIGIKIEVTKNPWLTMVAITASAESTPHIFTEIKTSIPYPEAGALLEGGYHSTGRGTFANVHWFTDEIQRELDQLIEETLSTADNIERYAKYSAMTKRIIDLASDIWAVEIPQRHAYHADYVVWPDADAAKAGQKIHIMPGQRMYFKDMKFVLEKMP</sequence>
<accession>X1U7J6</accession>
<protein>
    <submittedName>
        <fullName evidence="1">Uncharacterized protein</fullName>
    </submittedName>
</protein>